<accession>A0A6J4KIP1</accession>
<organism evidence="2">
    <name type="scientific">uncultured Gemmatimonadaceae bacterium</name>
    <dbReference type="NCBI Taxonomy" id="246130"/>
    <lineage>
        <taxon>Bacteria</taxon>
        <taxon>Pseudomonadati</taxon>
        <taxon>Gemmatimonadota</taxon>
        <taxon>Gemmatimonadia</taxon>
        <taxon>Gemmatimonadales</taxon>
        <taxon>Gemmatimonadaceae</taxon>
        <taxon>environmental samples</taxon>
    </lineage>
</organism>
<dbReference type="Pfam" id="PF01436">
    <property type="entry name" value="NHL"/>
    <property type="match status" value="2"/>
</dbReference>
<evidence type="ECO:0000256" key="1">
    <source>
        <dbReference type="ARBA" id="ARBA00022737"/>
    </source>
</evidence>
<dbReference type="InterPro" id="IPR011042">
    <property type="entry name" value="6-blade_b-propeller_TolB-like"/>
</dbReference>
<reference evidence="2" key="1">
    <citation type="submission" date="2020-02" db="EMBL/GenBank/DDBJ databases">
        <authorList>
            <person name="Meier V. D."/>
        </authorList>
    </citation>
    <scope>NUCLEOTIDE SEQUENCE</scope>
    <source>
        <strain evidence="2">AVDCRST_MAG11</strain>
    </source>
</reference>
<dbReference type="SUPFAM" id="SSF52833">
    <property type="entry name" value="Thioredoxin-like"/>
    <property type="match status" value="1"/>
</dbReference>
<proteinExistence type="predicted"/>
<evidence type="ECO:0008006" key="3">
    <source>
        <dbReference type="Google" id="ProtNLM"/>
    </source>
</evidence>
<dbReference type="Gene3D" id="3.40.30.10">
    <property type="entry name" value="Glutaredoxin"/>
    <property type="match status" value="1"/>
</dbReference>
<sequence length="434" mass="45466">MHVLPQVRELEQQFPEDLVVVGVHSGKFLAERVTARIREAALRYGVHHAVVNDRQFRVWRSFAVRAWPTIALVDPAGYVLGLHAGEFTAAKVAPVVERLLAERPAGSAPAPAVSPVSHDAALDPPAVAPGVLRYPGKVAVSGARIAVADTGHHRVLVGTLLDAGRRMRVERVVGGGAAGYADGTAPRFDAPQGLAFGDGTLYVADAGSHTVRAVDLATGTARTVAGTGRQLRTRRDLAAGALASPWDLALVGDTLYVAMAGVHQLWAVHTDGAGLRVHAGARGEDIRDAPLAEALLAQPMGIAAHGGRLYFADAETSAVRAADLDSAGAVRTLVGTGLFDFGDADGAGDDARLQHPQGVAVHPSGRLLVADSYNDALRWVHPDTREARTWVRGLHEPGGLAIGDGLVYVADTNAHRIAVVDETSGEVGELVIDR</sequence>
<dbReference type="AlphaFoldDB" id="A0A6J4KIP1"/>
<dbReference type="PANTHER" id="PTHR46388">
    <property type="entry name" value="NHL REPEAT-CONTAINING PROTEIN 2"/>
    <property type="match status" value="1"/>
</dbReference>
<dbReference type="EMBL" id="CADCTU010000265">
    <property type="protein sequence ID" value="CAA9306024.1"/>
    <property type="molecule type" value="Genomic_DNA"/>
</dbReference>
<keyword evidence="1" id="KW-0677">Repeat</keyword>
<dbReference type="SUPFAM" id="SSF101898">
    <property type="entry name" value="NHL repeat"/>
    <property type="match status" value="1"/>
</dbReference>
<dbReference type="PANTHER" id="PTHR46388:SF2">
    <property type="entry name" value="NHL REPEAT-CONTAINING PROTEIN 2"/>
    <property type="match status" value="1"/>
</dbReference>
<dbReference type="InterPro" id="IPR036249">
    <property type="entry name" value="Thioredoxin-like_sf"/>
</dbReference>
<evidence type="ECO:0000313" key="2">
    <source>
        <dbReference type="EMBL" id="CAA9306024.1"/>
    </source>
</evidence>
<dbReference type="InterPro" id="IPR001258">
    <property type="entry name" value="NHL_repeat"/>
</dbReference>
<name>A0A6J4KIP1_9BACT</name>
<gene>
    <name evidence="2" type="ORF">AVDCRST_MAG11-1161</name>
</gene>
<dbReference type="Gene3D" id="2.120.10.30">
    <property type="entry name" value="TolB, C-terminal domain"/>
    <property type="match status" value="2"/>
</dbReference>
<protein>
    <recommendedName>
        <fullName evidence="3">Thioredoxin domain-containing protein</fullName>
    </recommendedName>
</protein>